<protein>
    <submittedName>
        <fullName evidence="1">Uncharacterized protein</fullName>
    </submittedName>
</protein>
<evidence type="ECO:0000313" key="2">
    <source>
        <dbReference type="Proteomes" id="UP001281147"/>
    </source>
</evidence>
<proteinExistence type="predicted"/>
<name>A0ACC3N8M1_9PEZI</name>
<dbReference type="EMBL" id="JAUTXU010000082">
    <property type="protein sequence ID" value="KAK3710716.1"/>
    <property type="molecule type" value="Genomic_DNA"/>
</dbReference>
<evidence type="ECO:0000313" key="1">
    <source>
        <dbReference type="EMBL" id="KAK3710716.1"/>
    </source>
</evidence>
<accession>A0ACC3N8M1</accession>
<reference evidence="1" key="1">
    <citation type="submission" date="2023-07" db="EMBL/GenBank/DDBJ databases">
        <title>Black Yeasts Isolated from many extreme environments.</title>
        <authorList>
            <person name="Coleine C."/>
            <person name="Stajich J.E."/>
            <person name="Selbmann L."/>
        </authorList>
    </citation>
    <scope>NUCLEOTIDE SEQUENCE</scope>
    <source>
        <strain evidence="1">CCFEE 5714</strain>
    </source>
</reference>
<gene>
    <name evidence="1" type="ORF">LTR37_010135</name>
</gene>
<dbReference type="Proteomes" id="UP001281147">
    <property type="component" value="Unassembled WGS sequence"/>
</dbReference>
<comment type="caution">
    <text evidence="1">The sequence shown here is derived from an EMBL/GenBank/DDBJ whole genome shotgun (WGS) entry which is preliminary data.</text>
</comment>
<organism evidence="1 2">
    <name type="scientific">Vermiconidia calcicola</name>
    <dbReference type="NCBI Taxonomy" id="1690605"/>
    <lineage>
        <taxon>Eukaryota</taxon>
        <taxon>Fungi</taxon>
        <taxon>Dikarya</taxon>
        <taxon>Ascomycota</taxon>
        <taxon>Pezizomycotina</taxon>
        <taxon>Dothideomycetes</taxon>
        <taxon>Dothideomycetidae</taxon>
        <taxon>Mycosphaerellales</taxon>
        <taxon>Extremaceae</taxon>
        <taxon>Vermiconidia</taxon>
    </lineage>
</organism>
<sequence length="403" mass="46129">MLRPSSPFLRKLDDHNLHDRNLEEIRNIIYTYVLYVPTPSGKVTLTKSRTAIRLPSALSILQTCYQIKNEAECIFYHINHLRFPAEACASEPIWLFSNFPQLERIPRSSIDRLPQKFRYAVRSLTVPLLDPLSDHGQYLAKFVRCFPFIEKLCIEVEPEFAWWILTRRQHWFLLGLQRETGALEELRDVRLTLSKNERKPVLGILRLYNNAGEAKEEAEAYRTKRSYRSQCDRPGYRRRQPHGAQGWKDGSPILDTPTTIEVHNKDEKLKLLVEEVGFIVNKVFQEGFVKFGTTDARQINTTLVIMSRALKRAPEAPNKGGLTYTTVNINNIALGLKELIKALFAAAKRASEKVKVVSVSNPLLVNLPSTRQQRERPPGKDCHKWAGPLGCASPESPIYRLGS</sequence>
<keyword evidence="2" id="KW-1185">Reference proteome</keyword>